<name>A0A318EQH4_9FIRM</name>
<protein>
    <submittedName>
        <fullName evidence="1">Uncharacterized protein</fullName>
    </submittedName>
</protein>
<dbReference type="EMBL" id="QICS01000008">
    <property type="protein sequence ID" value="PXV88402.1"/>
    <property type="molecule type" value="Genomic_DNA"/>
</dbReference>
<comment type="caution">
    <text evidence="1">The sequence shown here is derived from an EMBL/GenBank/DDBJ whole genome shotgun (WGS) entry which is preliminary data.</text>
</comment>
<dbReference type="AlphaFoldDB" id="A0A318EQH4"/>
<proteinExistence type="predicted"/>
<dbReference type="RefSeq" id="WP_110291398.1">
    <property type="nucleotide sequence ID" value="NZ_QICS01000008.1"/>
</dbReference>
<sequence length="236" mass="26701">MIKEALKYVVGLSVPVVQEIKGQQYSDKQLHRINHNPQASSIQMGTLTSFVDYIRANIDSMSDKMIVHVESPTKVSLYSQLDAEREREYLVNVVARVPEFRFNQFIDHEEFLINLQSKFIDSGDRGLVLKFAGTVEDKSVAEYGDDGVTQKATVKNGIASKTEAIIPNPVNLAPYRTFLEVAQPLSDFVFRMKSERGIQCAIFEADGGAWKNEAMQNIKNYLRDELEDLDQFTVIS</sequence>
<evidence type="ECO:0000313" key="1">
    <source>
        <dbReference type="EMBL" id="PXV88402.1"/>
    </source>
</evidence>
<organism evidence="1 2">
    <name type="scientific">Lachnotalea glycerini</name>
    <dbReference type="NCBI Taxonomy" id="1763509"/>
    <lineage>
        <taxon>Bacteria</taxon>
        <taxon>Bacillati</taxon>
        <taxon>Bacillota</taxon>
        <taxon>Clostridia</taxon>
        <taxon>Lachnospirales</taxon>
        <taxon>Lachnospiraceae</taxon>
        <taxon>Lachnotalea</taxon>
    </lineage>
</organism>
<reference evidence="1 2" key="1">
    <citation type="submission" date="2018-05" db="EMBL/GenBank/DDBJ databases">
        <title>Genomic Encyclopedia of Type Strains, Phase IV (KMG-IV): sequencing the most valuable type-strain genomes for metagenomic binning, comparative biology and taxonomic classification.</title>
        <authorList>
            <person name="Goeker M."/>
        </authorList>
    </citation>
    <scope>NUCLEOTIDE SEQUENCE [LARGE SCALE GENOMIC DNA]</scope>
    <source>
        <strain evidence="1 2">DSM 28816</strain>
    </source>
</reference>
<accession>A0A318EQH4</accession>
<evidence type="ECO:0000313" key="2">
    <source>
        <dbReference type="Proteomes" id="UP000247523"/>
    </source>
</evidence>
<gene>
    <name evidence="1" type="ORF">C8E03_108129</name>
</gene>
<dbReference type="Proteomes" id="UP000247523">
    <property type="component" value="Unassembled WGS sequence"/>
</dbReference>